<dbReference type="GO" id="GO:0005829">
    <property type="term" value="C:cytosol"/>
    <property type="evidence" value="ECO:0007669"/>
    <property type="project" value="TreeGrafter"/>
</dbReference>
<dbReference type="Proteomes" id="UP000824190">
    <property type="component" value="Unassembled WGS sequence"/>
</dbReference>
<sequence length="184" mass="19426">MPADTQRAFGAAVRSRRAELGITLQQLAETTGISGGALSRIERGALNTSLQNAVAIASALGTELNDLLDAGDALTVTRRSEAREFVDPESGVVRTMLGRPSPGVELIRYALPGHSVTPEFAPHKARTVETIHLLTGRVGIFAEAEEVATLDAGDTAQVPGDRHHHLENPGPTEATLILLIASPR</sequence>
<dbReference type="InterPro" id="IPR010982">
    <property type="entry name" value="Lambda_DNA-bd_dom_sf"/>
</dbReference>
<dbReference type="InterPro" id="IPR011051">
    <property type="entry name" value="RmlC_Cupin_sf"/>
</dbReference>
<dbReference type="GO" id="GO:0003700">
    <property type="term" value="F:DNA-binding transcription factor activity"/>
    <property type="evidence" value="ECO:0007669"/>
    <property type="project" value="TreeGrafter"/>
</dbReference>
<dbReference type="PANTHER" id="PTHR46797:SF1">
    <property type="entry name" value="METHYLPHOSPHONATE SYNTHASE"/>
    <property type="match status" value="1"/>
</dbReference>
<reference evidence="3" key="2">
    <citation type="submission" date="2021-04" db="EMBL/GenBank/DDBJ databases">
        <authorList>
            <person name="Gilroy R."/>
        </authorList>
    </citation>
    <scope>NUCLEOTIDE SEQUENCE</scope>
    <source>
        <strain evidence="3">CHK32-1732</strain>
    </source>
</reference>
<dbReference type="Pfam" id="PF07883">
    <property type="entry name" value="Cupin_2"/>
    <property type="match status" value="1"/>
</dbReference>
<dbReference type="InterPro" id="IPR014710">
    <property type="entry name" value="RmlC-like_jellyroll"/>
</dbReference>
<dbReference type="Gene3D" id="2.60.120.10">
    <property type="entry name" value="Jelly Rolls"/>
    <property type="match status" value="1"/>
</dbReference>
<dbReference type="SMART" id="SM00530">
    <property type="entry name" value="HTH_XRE"/>
    <property type="match status" value="1"/>
</dbReference>
<dbReference type="PROSITE" id="PS50943">
    <property type="entry name" value="HTH_CROC1"/>
    <property type="match status" value="1"/>
</dbReference>
<protein>
    <submittedName>
        <fullName evidence="3">XRE family transcriptional regulator</fullName>
    </submittedName>
</protein>
<keyword evidence="1" id="KW-0238">DNA-binding</keyword>
<feature type="domain" description="HTH cro/C1-type" evidence="2">
    <location>
        <begin position="13"/>
        <end position="67"/>
    </location>
</feature>
<dbReference type="CDD" id="cd02209">
    <property type="entry name" value="cupin_XRE_C"/>
    <property type="match status" value="1"/>
</dbReference>
<dbReference type="InterPro" id="IPR001387">
    <property type="entry name" value="Cro/C1-type_HTH"/>
</dbReference>
<dbReference type="GO" id="GO:0003677">
    <property type="term" value="F:DNA binding"/>
    <property type="evidence" value="ECO:0007669"/>
    <property type="project" value="UniProtKB-KW"/>
</dbReference>
<dbReference type="AlphaFoldDB" id="A0A9D1UL20"/>
<evidence type="ECO:0000259" key="2">
    <source>
        <dbReference type="PROSITE" id="PS50943"/>
    </source>
</evidence>
<dbReference type="SUPFAM" id="SSF51182">
    <property type="entry name" value="RmlC-like cupins"/>
    <property type="match status" value="1"/>
</dbReference>
<organism evidence="3 4">
    <name type="scientific">Candidatus Corynebacterium avicola</name>
    <dbReference type="NCBI Taxonomy" id="2838527"/>
    <lineage>
        <taxon>Bacteria</taxon>
        <taxon>Bacillati</taxon>
        <taxon>Actinomycetota</taxon>
        <taxon>Actinomycetes</taxon>
        <taxon>Mycobacteriales</taxon>
        <taxon>Corynebacteriaceae</taxon>
        <taxon>Corynebacterium</taxon>
    </lineage>
</organism>
<dbReference type="PANTHER" id="PTHR46797">
    <property type="entry name" value="HTH-TYPE TRANSCRIPTIONAL REGULATOR"/>
    <property type="match status" value="1"/>
</dbReference>
<comment type="caution">
    <text evidence="3">The sequence shown here is derived from an EMBL/GenBank/DDBJ whole genome shotgun (WGS) entry which is preliminary data.</text>
</comment>
<reference evidence="3" key="1">
    <citation type="journal article" date="2021" name="PeerJ">
        <title>Extensive microbial diversity within the chicken gut microbiome revealed by metagenomics and culture.</title>
        <authorList>
            <person name="Gilroy R."/>
            <person name="Ravi A."/>
            <person name="Getino M."/>
            <person name="Pursley I."/>
            <person name="Horton D.L."/>
            <person name="Alikhan N.F."/>
            <person name="Baker D."/>
            <person name="Gharbi K."/>
            <person name="Hall N."/>
            <person name="Watson M."/>
            <person name="Adriaenssens E.M."/>
            <person name="Foster-Nyarko E."/>
            <person name="Jarju S."/>
            <person name="Secka A."/>
            <person name="Antonio M."/>
            <person name="Oren A."/>
            <person name="Chaudhuri R.R."/>
            <person name="La Ragione R."/>
            <person name="Hildebrand F."/>
            <person name="Pallen M.J."/>
        </authorList>
    </citation>
    <scope>NUCLEOTIDE SEQUENCE</scope>
    <source>
        <strain evidence="3">CHK32-1732</strain>
    </source>
</reference>
<dbReference type="Pfam" id="PF01381">
    <property type="entry name" value="HTH_3"/>
    <property type="match status" value="1"/>
</dbReference>
<evidence type="ECO:0000313" key="3">
    <source>
        <dbReference type="EMBL" id="HIW90315.1"/>
    </source>
</evidence>
<accession>A0A9D1UL20</accession>
<gene>
    <name evidence="3" type="ORF">H9870_01405</name>
</gene>
<dbReference type="EMBL" id="DXGC01000012">
    <property type="protein sequence ID" value="HIW90315.1"/>
    <property type="molecule type" value="Genomic_DNA"/>
</dbReference>
<name>A0A9D1UL20_9CORY</name>
<dbReference type="Gene3D" id="1.10.260.40">
    <property type="entry name" value="lambda repressor-like DNA-binding domains"/>
    <property type="match status" value="1"/>
</dbReference>
<dbReference type="SUPFAM" id="SSF47413">
    <property type="entry name" value="lambda repressor-like DNA-binding domains"/>
    <property type="match status" value="1"/>
</dbReference>
<proteinExistence type="predicted"/>
<dbReference type="InterPro" id="IPR013096">
    <property type="entry name" value="Cupin_2"/>
</dbReference>
<dbReference type="InterPro" id="IPR050807">
    <property type="entry name" value="TransReg_Diox_bact_type"/>
</dbReference>
<dbReference type="CDD" id="cd00093">
    <property type="entry name" value="HTH_XRE"/>
    <property type="match status" value="1"/>
</dbReference>
<evidence type="ECO:0000313" key="4">
    <source>
        <dbReference type="Proteomes" id="UP000824190"/>
    </source>
</evidence>
<evidence type="ECO:0000256" key="1">
    <source>
        <dbReference type="ARBA" id="ARBA00023125"/>
    </source>
</evidence>